<keyword evidence="3" id="KW-1185">Reference proteome</keyword>
<reference evidence="2 3" key="1">
    <citation type="submission" date="2018-01" db="EMBL/GenBank/DDBJ databases">
        <title>Whole genome sequencing of Histamine producing bacteria.</title>
        <authorList>
            <person name="Butler K."/>
        </authorList>
    </citation>
    <scope>NUCLEOTIDE SEQUENCE [LARGE SCALE GENOMIC DNA]</scope>
    <source>
        <strain evidence="2 3">JCM 12947</strain>
    </source>
</reference>
<proteinExistence type="predicted"/>
<organism evidence="2 3">
    <name type="scientific">Photobacterium frigidiphilum</name>
    <dbReference type="NCBI Taxonomy" id="264736"/>
    <lineage>
        <taxon>Bacteria</taxon>
        <taxon>Pseudomonadati</taxon>
        <taxon>Pseudomonadota</taxon>
        <taxon>Gammaproteobacteria</taxon>
        <taxon>Vibrionales</taxon>
        <taxon>Vibrionaceae</taxon>
        <taxon>Photobacterium</taxon>
    </lineage>
</organism>
<dbReference type="RefSeq" id="WP_107244705.1">
    <property type="nucleotide sequence ID" value="NZ_PYMJ01000030.1"/>
</dbReference>
<name>A0A2T3J9F6_9GAMM</name>
<dbReference type="EMBL" id="PYMJ01000030">
    <property type="protein sequence ID" value="PSU45439.1"/>
    <property type="molecule type" value="Genomic_DNA"/>
</dbReference>
<feature type="region of interest" description="Disordered" evidence="1">
    <location>
        <begin position="1"/>
        <end position="27"/>
    </location>
</feature>
<sequence length="311" mass="35028">MKLTKNEEIDNSAPQVPGEAKAPSGAAETTPVIIYGRRRIKDDMLEEFKIQYQTFSKSVYESNPDVKAIFAFPDKDEPLVYWHVIWVKSANTFANDWGRPTPSEPLWATYKSTEEDPDTLIVYGGWDKDTLAETQNIPCVRYDFKKSMAGFIKADGVGEEGPALFGFTMRYVKQGQMKDLGTSFQTVCNLWYEKIPGILMAAAFPDEKNPNLVHDLRLFANHNAFLAHVDKLEKELTDAMGGWFENYDTSIPFSGQLYAASTKDDALHTSSIKSSSTPRAQLETFHFGESGMLGQMPNMTRNDSRVINFNN</sequence>
<dbReference type="Proteomes" id="UP000240987">
    <property type="component" value="Unassembled WGS sequence"/>
</dbReference>
<dbReference type="OrthoDB" id="5818227at2"/>
<evidence type="ECO:0000313" key="3">
    <source>
        <dbReference type="Proteomes" id="UP000240987"/>
    </source>
</evidence>
<accession>A0A2T3J9F6</accession>
<dbReference type="AlphaFoldDB" id="A0A2T3J9F6"/>
<evidence type="ECO:0000256" key="1">
    <source>
        <dbReference type="SAM" id="MobiDB-lite"/>
    </source>
</evidence>
<evidence type="ECO:0000313" key="2">
    <source>
        <dbReference type="EMBL" id="PSU45439.1"/>
    </source>
</evidence>
<comment type="caution">
    <text evidence="2">The sequence shown here is derived from an EMBL/GenBank/DDBJ whole genome shotgun (WGS) entry which is preliminary data.</text>
</comment>
<protein>
    <submittedName>
        <fullName evidence="2">Uncharacterized protein</fullName>
    </submittedName>
</protein>
<gene>
    <name evidence="2" type="ORF">C9J12_22275</name>
</gene>